<dbReference type="SUPFAM" id="SSF46785">
    <property type="entry name" value="Winged helix' DNA-binding domain"/>
    <property type="match status" value="1"/>
</dbReference>
<dbReference type="PANTHER" id="PTHR43132:SF8">
    <property type="entry name" value="HTH-TYPE TRANSCRIPTIONAL REGULATOR KMTR"/>
    <property type="match status" value="1"/>
</dbReference>
<sequence>MRIRRYLFSVEDLAKIRLITSLGPLAETTFALQTLQRTAHPALFGAWRKKARHRIPPHAAAISRFVAPPDGVVMDLPTMFGAHSEVDEALDRLRGLPHWMLHAEIDYLAGTRPMPGPLGHLAFGDGPGRETLLQAVRTGFAAVLEPYWQRVRAHLETQALLASRLLATRGLEGILTSHPSLTWQPPVLEMRRNQAPRDPYRRVNVQEYRLEGRGLSIAFSMFLHRPTILHPEDVLSPFILVLPAHPDLRAGLDVWSTAEQTTGQRLAALLGRTRAAVLEATADGRTTSEIARHLGITAAGASQHATVLREAGLITTLRHRNTVIHTLTPLGVKLLDGG</sequence>
<keyword evidence="3" id="KW-0804">Transcription</keyword>
<dbReference type="RefSeq" id="WP_397090610.1">
    <property type="nucleotide sequence ID" value="NZ_JBITGY010000016.1"/>
</dbReference>
<keyword evidence="2" id="KW-0238">DNA-binding</keyword>
<dbReference type="Proteomes" id="UP001612741">
    <property type="component" value="Unassembled WGS sequence"/>
</dbReference>
<evidence type="ECO:0000256" key="2">
    <source>
        <dbReference type="ARBA" id="ARBA00023125"/>
    </source>
</evidence>
<dbReference type="CDD" id="cd00090">
    <property type="entry name" value="HTH_ARSR"/>
    <property type="match status" value="1"/>
</dbReference>
<accession>A0ABW7Z985</accession>
<evidence type="ECO:0000256" key="3">
    <source>
        <dbReference type="ARBA" id="ARBA00023163"/>
    </source>
</evidence>
<keyword evidence="6" id="KW-1185">Reference proteome</keyword>
<dbReference type="PANTHER" id="PTHR43132">
    <property type="entry name" value="ARSENICAL RESISTANCE OPERON REPRESSOR ARSR-RELATED"/>
    <property type="match status" value="1"/>
</dbReference>
<evidence type="ECO:0000256" key="1">
    <source>
        <dbReference type="ARBA" id="ARBA00023015"/>
    </source>
</evidence>
<organism evidence="5 6">
    <name type="scientific">Nonomuraea typhae</name>
    <dbReference type="NCBI Taxonomy" id="2603600"/>
    <lineage>
        <taxon>Bacteria</taxon>
        <taxon>Bacillati</taxon>
        <taxon>Actinomycetota</taxon>
        <taxon>Actinomycetes</taxon>
        <taxon>Streptosporangiales</taxon>
        <taxon>Streptosporangiaceae</taxon>
        <taxon>Nonomuraea</taxon>
    </lineage>
</organism>
<reference evidence="5 6" key="1">
    <citation type="submission" date="2024-10" db="EMBL/GenBank/DDBJ databases">
        <title>The Natural Products Discovery Center: Release of the First 8490 Sequenced Strains for Exploring Actinobacteria Biosynthetic Diversity.</title>
        <authorList>
            <person name="Kalkreuter E."/>
            <person name="Kautsar S.A."/>
            <person name="Yang D."/>
            <person name="Bader C.D."/>
            <person name="Teijaro C.N."/>
            <person name="Fluegel L."/>
            <person name="Davis C.M."/>
            <person name="Simpson J.R."/>
            <person name="Lauterbach L."/>
            <person name="Steele A.D."/>
            <person name="Gui C."/>
            <person name="Meng S."/>
            <person name="Li G."/>
            <person name="Viehrig K."/>
            <person name="Ye F."/>
            <person name="Su P."/>
            <person name="Kiefer A.F."/>
            <person name="Nichols A."/>
            <person name="Cepeda A.J."/>
            <person name="Yan W."/>
            <person name="Fan B."/>
            <person name="Jiang Y."/>
            <person name="Adhikari A."/>
            <person name="Zheng C.-J."/>
            <person name="Schuster L."/>
            <person name="Cowan T.M."/>
            <person name="Smanski M.J."/>
            <person name="Chevrette M.G."/>
            <person name="De Carvalho L.P.S."/>
            <person name="Shen B."/>
        </authorList>
    </citation>
    <scope>NUCLEOTIDE SEQUENCE [LARGE SCALE GENOMIC DNA]</scope>
    <source>
        <strain evidence="5 6">NPDC050545</strain>
    </source>
</reference>
<comment type="caution">
    <text evidence="5">The sequence shown here is derived from an EMBL/GenBank/DDBJ whole genome shotgun (WGS) entry which is preliminary data.</text>
</comment>
<dbReference type="InterPro" id="IPR011991">
    <property type="entry name" value="ArsR-like_HTH"/>
</dbReference>
<feature type="domain" description="HTH arsR-type" evidence="4">
    <location>
        <begin position="264"/>
        <end position="336"/>
    </location>
</feature>
<dbReference type="EMBL" id="JBITGY010000016">
    <property type="protein sequence ID" value="MFI6504736.1"/>
    <property type="molecule type" value="Genomic_DNA"/>
</dbReference>
<proteinExistence type="predicted"/>
<dbReference type="Pfam" id="PF12840">
    <property type="entry name" value="HTH_20"/>
    <property type="match status" value="1"/>
</dbReference>
<dbReference type="InterPro" id="IPR001845">
    <property type="entry name" value="HTH_ArsR_DNA-bd_dom"/>
</dbReference>
<evidence type="ECO:0000313" key="6">
    <source>
        <dbReference type="Proteomes" id="UP001612741"/>
    </source>
</evidence>
<dbReference type="InterPro" id="IPR036390">
    <property type="entry name" value="WH_DNA-bd_sf"/>
</dbReference>
<dbReference type="SMART" id="SM00418">
    <property type="entry name" value="HTH_ARSR"/>
    <property type="match status" value="1"/>
</dbReference>
<dbReference type="InterPro" id="IPR051011">
    <property type="entry name" value="Metal_resp_trans_reg"/>
</dbReference>
<dbReference type="Gene3D" id="1.10.10.10">
    <property type="entry name" value="Winged helix-like DNA-binding domain superfamily/Winged helix DNA-binding domain"/>
    <property type="match status" value="1"/>
</dbReference>
<evidence type="ECO:0000259" key="4">
    <source>
        <dbReference type="SMART" id="SM00418"/>
    </source>
</evidence>
<name>A0ABW7Z985_9ACTN</name>
<evidence type="ECO:0000313" key="5">
    <source>
        <dbReference type="EMBL" id="MFI6504736.1"/>
    </source>
</evidence>
<dbReference type="InterPro" id="IPR036388">
    <property type="entry name" value="WH-like_DNA-bd_sf"/>
</dbReference>
<protein>
    <submittedName>
        <fullName evidence="5">ArsR/SmtB family transcription factor</fullName>
    </submittedName>
</protein>
<gene>
    <name evidence="5" type="ORF">ACIBG2_45635</name>
</gene>
<keyword evidence="1" id="KW-0805">Transcription regulation</keyword>